<gene>
    <name evidence="2" type="ORF">OM33_13095</name>
</gene>
<dbReference type="InterPro" id="IPR029045">
    <property type="entry name" value="ClpP/crotonase-like_dom_sf"/>
</dbReference>
<dbReference type="HOGENOM" id="CLU_033989_0_0_6"/>
<evidence type="ECO:0000313" key="3">
    <source>
        <dbReference type="Proteomes" id="UP000030341"/>
    </source>
</evidence>
<feature type="chain" id="PRO_5002028014" evidence="1">
    <location>
        <begin position="20"/>
        <end position="415"/>
    </location>
</feature>
<protein>
    <submittedName>
        <fullName evidence="2">Peptidase S41</fullName>
    </submittedName>
</protein>
<dbReference type="GO" id="GO:0006508">
    <property type="term" value="P:proteolysis"/>
    <property type="evidence" value="ECO:0007669"/>
    <property type="project" value="InterPro"/>
</dbReference>
<dbReference type="SUPFAM" id="SSF52096">
    <property type="entry name" value="ClpP/crotonase"/>
    <property type="match status" value="1"/>
</dbReference>
<proteinExistence type="predicted"/>
<dbReference type="Gene3D" id="3.90.226.10">
    <property type="entry name" value="2-enoyl-CoA Hydratase, Chain A, domain 1"/>
    <property type="match status" value="1"/>
</dbReference>
<reference evidence="2 3" key="1">
    <citation type="submission" date="2014-11" db="EMBL/GenBank/DDBJ databases">
        <title>Complete Genome Sequence of Pseudoalteromonas sp. Strain OCN003 Isolated from Kaneohe Bay, Oahu, Hawaii.</title>
        <authorList>
            <person name="Beurmann S."/>
            <person name="Videau P."/>
            <person name="Ushijima B."/>
            <person name="Smith A.M."/>
            <person name="Aeby G.S."/>
            <person name="Callahan S.M."/>
            <person name="Belcaid M."/>
        </authorList>
    </citation>
    <scope>NUCLEOTIDE SEQUENCE [LARGE SCALE GENOMIC DNA]</scope>
    <source>
        <strain evidence="2 3">OCN003</strain>
    </source>
</reference>
<feature type="signal peptide" evidence="1">
    <location>
        <begin position="1"/>
        <end position="19"/>
    </location>
</feature>
<dbReference type="Proteomes" id="UP000030341">
    <property type="component" value="Chromosome 1"/>
</dbReference>
<dbReference type="GO" id="GO:0008236">
    <property type="term" value="F:serine-type peptidase activity"/>
    <property type="evidence" value="ECO:0007669"/>
    <property type="project" value="InterPro"/>
</dbReference>
<keyword evidence="1" id="KW-0732">Signal</keyword>
<dbReference type="EMBL" id="CP009888">
    <property type="protein sequence ID" value="AIY65957.1"/>
    <property type="molecule type" value="Genomic_DNA"/>
</dbReference>
<evidence type="ECO:0000256" key="1">
    <source>
        <dbReference type="SAM" id="SignalP"/>
    </source>
</evidence>
<dbReference type="PANTHER" id="PTHR32060:SF22">
    <property type="entry name" value="CARBOXYL-TERMINAL-PROCESSING PEPTIDASE 3, CHLOROPLASTIC"/>
    <property type="match status" value="1"/>
</dbReference>
<dbReference type="eggNOG" id="COG0793">
    <property type="taxonomic scope" value="Bacteria"/>
</dbReference>
<dbReference type="RefSeq" id="WP_038642340.1">
    <property type="nucleotide sequence ID" value="NZ_CP009888.1"/>
</dbReference>
<dbReference type="AlphaFoldDB" id="A0A0A7EIY4"/>
<keyword evidence="3" id="KW-1185">Reference proteome</keyword>
<dbReference type="STRING" id="1348114.OM33_13095"/>
<dbReference type="PANTHER" id="PTHR32060">
    <property type="entry name" value="TAIL-SPECIFIC PROTEASE"/>
    <property type="match status" value="1"/>
</dbReference>
<organism evidence="2 3">
    <name type="scientific">Pseudoalteromonas piratica</name>
    <dbReference type="NCBI Taxonomy" id="1348114"/>
    <lineage>
        <taxon>Bacteria</taxon>
        <taxon>Pseudomonadati</taxon>
        <taxon>Pseudomonadota</taxon>
        <taxon>Gammaproteobacteria</taxon>
        <taxon>Alteromonadales</taxon>
        <taxon>Pseudoalteromonadaceae</taxon>
        <taxon>Pseudoalteromonas</taxon>
    </lineage>
</organism>
<evidence type="ECO:0000313" key="2">
    <source>
        <dbReference type="EMBL" id="AIY65957.1"/>
    </source>
</evidence>
<dbReference type="OrthoDB" id="9799367at2"/>
<dbReference type="GO" id="GO:0004175">
    <property type="term" value="F:endopeptidase activity"/>
    <property type="evidence" value="ECO:0007669"/>
    <property type="project" value="TreeGrafter"/>
</dbReference>
<dbReference type="KEGG" id="pseo:OM33_13095"/>
<name>A0A0A7EIY4_9GAMM</name>
<sequence>MRVQLILAMLVVASFNLNAANLTEKQQKLWLEDIDFYQNEVKTKHINPFHTLSEVEFDQYINDLKNDLAILSEVEVETRLMAITGALGDGHSNYFMMSGPHQHFPLRYKFFDNTLRVVDTTNAYRSLRGTELKTINGKSVSELFKIVSPLLPGVDNQFSAKTSFEYYLTLHKLLLGLNIVNEDEPAKFEFWHKGKVIEKEILPVSMGEFGKLSSVYPQTIPKLRNTDIAMPGIRLSYFNKKNIAYFAFNSYPKFEQVVGNCKALQTELKSAQSRYLVIDFRGNGGGNFYTGLAFSSCLLPLDQFDWQHGVYVLTDGQTFSAAMSNTVQYQQILNAKIVGVPTGGDPNHYAESYRFTLPNSKRKLSLSKRYYAFLKEPTDAIYPDIQITPTWQDYQNGKDTVLLEVLKLINQHKGQ</sequence>
<accession>A0A0A7EIY4</accession>